<evidence type="ECO:0000256" key="1">
    <source>
        <dbReference type="SAM" id="Phobius"/>
    </source>
</evidence>
<keyword evidence="1" id="KW-1133">Transmembrane helix</keyword>
<reference evidence="2" key="2">
    <citation type="submission" date="2020-09" db="EMBL/GenBank/DDBJ databases">
        <authorList>
            <person name="Sun Q."/>
            <person name="Kim S."/>
        </authorList>
    </citation>
    <scope>NUCLEOTIDE SEQUENCE</scope>
    <source>
        <strain evidence="2">KCTC 12711</strain>
    </source>
</reference>
<evidence type="ECO:0000313" key="2">
    <source>
        <dbReference type="EMBL" id="GHA02115.1"/>
    </source>
</evidence>
<gene>
    <name evidence="2" type="ORF">GCM10008090_09230</name>
</gene>
<comment type="caution">
    <text evidence="2">The sequence shown here is derived from an EMBL/GenBank/DDBJ whole genome shotgun (WGS) entry which is preliminary data.</text>
</comment>
<evidence type="ECO:0000313" key="3">
    <source>
        <dbReference type="Proteomes" id="UP000614811"/>
    </source>
</evidence>
<feature type="transmembrane region" description="Helical" evidence="1">
    <location>
        <begin position="155"/>
        <end position="182"/>
    </location>
</feature>
<feature type="transmembrane region" description="Helical" evidence="1">
    <location>
        <begin position="194"/>
        <end position="215"/>
    </location>
</feature>
<organism evidence="2 3">
    <name type="scientific">Arenicella chitinivorans</name>
    <dbReference type="NCBI Taxonomy" id="1329800"/>
    <lineage>
        <taxon>Bacteria</taxon>
        <taxon>Pseudomonadati</taxon>
        <taxon>Pseudomonadota</taxon>
        <taxon>Gammaproteobacteria</taxon>
        <taxon>Arenicellales</taxon>
        <taxon>Arenicellaceae</taxon>
        <taxon>Arenicella</taxon>
    </lineage>
</organism>
<feature type="transmembrane region" description="Helical" evidence="1">
    <location>
        <begin position="375"/>
        <end position="393"/>
    </location>
</feature>
<protein>
    <recommendedName>
        <fullName evidence="4">DUF2029 domain-containing protein</fullName>
    </recommendedName>
</protein>
<feature type="transmembrane region" description="Helical" evidence="1">
    <location>
        <begin position="274"/>
        <end position="293"/>
    </location>
</feature>
<sequence length="401" mass="46544">MPFFAHVDLFSEYRRVYYVLEQGLYFDNAHRPVVYYIEMLFAWVSKLFVDAPPAVFDLPDPTSSVASLTDYGFFLNDPQVFRYLFIFKLPYFIFDIGVFAVIWKYVDNPTHRKIAVLLWLFNPVTLFATYIFGRFEVISLFFLAATALQLKRDQRLSACILFALSLHCREINLLFAPFFLLALIDFRDAWQRNVLVVTLASFTITLILMLPTWLLPKLGGDLSLFVDPTATHSNDAFNKLLSLGYYWFYPVIIGLASLAIYAWEIGDRPHTERFVISCAVALFIYFGFNVHSVHYAAWLTLFPILCIQHQKRVVLPFIVFSITWVVLWLLKTDNGVFTLFLAAPLSTDFIGLGYFPAWYNQHIAPRGLDLHQAIQIMRALFLVVMGFFAYRVLQPKMRIEQ</sequence>
<feature type="transmembrane region" description="Helical" evidence="1">
    <location>
        <begin position="114"/>
        <end position="135"/>
    </location>
</feature>
<name>A0A918RK14_9GAMM</name>
<feature type="transmembrane region" description="Helical" evidence="1">
    <location>
        <begin position="80"/>
        <end position="102"/>
    </location>
</feature>
<feature type="transmembrane region" description="Helical" evidence="1">
    <location>
        <begin position="337"/>
        <end position="355"/>
    </location>
</feature>
<feature type="transmembrane region" description="Helical" evidence="1">
    <location>
        <begin position="313"/>
        <end position="330"/>
    </location>
</feature>
<keyword evidence="3" id="KW-1185">Reference proteome</keyword>
<keyword evidence="1" id="KW-0472">Membrane</keyword>
<feature type="transmembrane region" description="Helical" evidence="1">
    <location>
        <begin position="244"/>
        <end position="262"/>
    </location>
</feature>
<dbReference type="EMBL" id="BMXA01000001">
    <property type="protein sequence ID" value="GHA02115.1"/>
    <property type="molecule type" value="Genomic_DNA"/>
</dbReference>
<evidence type="ECO:0008006" key="4">
    <source>
        <dbReference type="Google" id="ProtNLM"/>
    </source>
</evidence>
<dbReference type="AlphaFoldDB" id="A0A918RK14"/>
<reference evidence="2" key="1">
    <citation type="journal article" date="2014" name="Int. J. Syst. Evol. Microbiol.">
        <title>Complete genome sequence of Corynebacterium casei LMG S-19264T (=DSM 44701T), isolated from a smear-ripened cheese.</title>
        <authorList>
            <consortium name="US DOE Joint Genome Institute (JGI-PGF)"/>
            <person name="Walter F."/>
            <person name="Albersmeier A."/>
            <person name="Kalinowski J."/>
            <person name="Ruckert C."/>
        </authorList>
    </citation>
    <scope>NUCLEOTIDE SEQUENCE</scope>
    <source>
        <strain evidence="2">KCTC 12711</strain>
    </source>
</reference>
<accession>A0A918RK14</accession>
<keyword evidence="1" id="KW-0812">Transmembrane</keyword>
<proteinExistence type="predicted"/>
<dbReference type="Proteomes" id="UP000614811">
    <property type="component" value="Unassembled WGS sequence"/>
</dbReference>